<evidence type="ECO:0000256" key="2">
    <source>
        <dbReference type="ARBA" id="ARBA00022741"/>
    </source>
</evidence>
<dbReference type="Gene3D" id="3.40.50.300">
    <property type="entry name" value="P-loop containing nucleotide triphosphate hydrolases"/>
    <property type="match status" value="1"/>
</dbReference>
<comment type="caution">
    <text evidence="5">The sequence shown here is derived from an EMBL/GenBank/DDBJ whole genome shotgun (WGS) entry which is preliminary data.</text>
</comment>
<gene>
    <name evidence="5" type="ORF">COV06_03535</name>
</gene>
<protein>
    <submittedName>
        <fullName evidence="5">Type II secretion system protein GspE</fullName>
    </submittedName>
</protein>
<dbReference type="CDD" id="cd01129">
    <property type="entry name" value="PulE-GspE-like"/>
    <property type="match status" value="1"/>
</dbReference>
<dbReference type="SUPFAM" id="SSF52540">
    <property type="entry name" value="P-loop containing nucleoside triphosphate hydrolases"/>
    <property type="match status" value="1"/>
</dbReference>
<dbReference type="Pfam" id="PF00437">
    <property type="entry name" value="T2SSE"/>
    <property type="match status" value="1"/>
</dbReference>
<reference evidence="5 6" key="1">
    <citation type="submission" date="2017-09" db="EMBL/GenBank/DDBJ databases">
        <title>Depth-based differentiation of microbial function through sediment-hosted aquifers and enrichment of novel symbionts in the deep terrestrial subsurface.</title>
        <authorList>
            <person name="Probst A.J."/>
            <person name="Ladd B."/>
            <person name="Jarett J.K."/>
            <person name="Geller-Mcgrath D.E."/>
            <person name="Sieber C.M."/>
            <person name="Emerson J.B."/>
            <person name="Anantharaman K."/>
            <person name="Thomas B.C."/>
            <person name="Malmstrom R."/>
            <person name="Stieglmeier M."/>
            <person name="Klingl A."/>
            <person name="Woyke T."/>
            <person name="Ryan C.M."/>
            <person name="Banfield J.F."/>
        </authorList>
    </citation>
    <scope>NUCLEOTIDE SEQUENCE [LARGE SCALE GENOMIC DNA]</scope>
    <source>
        <strain evidence="5">CG10_big_fil_rev_8_21_14_0_10_50_16</strain>
    </source>
</reference>
<dbReference type="GO" id="GO:0016887">
    <property type="term" value="F:ATP hydrolysis activity"/>
    <property type="evidence" value="ECO:0007669"/>
    <property type="project" value="TreeGrafter"/>
</dbReference>
<organism evidence="5 6">
    <name type="scientific">Candidatus Uhrbacteria bacterium CG10_big_fil_rev_8_21_14_0_10_50_16</name>
    <dbReference type="NCBI Taxonomy" id="1975039"/>
    <lineage>
        <taxon>Bacteria</taxon>
        <taxon>Candidatus Uhriibacteriota</taxon>
    </lineage>
</organism>
<accession>A0A2H0RM34</accession>
<dbReference type="PANTHER" id="PTHR30258">
    <property type="entry name" value="TYPE II SECRETION SYSTEM PROTEIN GSPE-RELATED"/>
    <property type="match status" value="1"/>
</dbReference>
<dbReference type="GO" id="GO:0005524">
    <property type="term" value="F:ATP binding"/>
    <property type="evidence" value="ECO:0007669"/>
    <property type="project" value="UniProtKB-KW"/>
</dbReference>
<dbReference type="Gene3D" id="3.30.450.90">
    <property type="match status" value="1"/>
</dbReference>
<dbReference type="FunFam" id="3.40.50.300:FF:000398">
    <property type="entry name" value="Type IV pilus assembly ATPase PilB"/>
    <property type="match status" value="1"/>
</dbReference>
<sequence>MELKMDNQQPEKMPPLAPVGLVPTKEDIEKLILLAAHDTAHDTAVKVFTAVTQYAYRARASDIHFEPEEKLAIIRIRIDGILHDLFQLPPVLHKQIVAVLKLMTHMRTDEHRAPQDGRYSFLTSDGEVDVRASVIAVTNGEKIVLRLLSSTSHSLGLEELGFSEQDLLRVQRAIRRPWGMILSTGPTGSGKTTSIYAILEILNTREVNIATIEDPVEYDIEGVNQSQVDPAAKLTFAAGLRSIVRQDPDIIMVGEIRDEETASIAVNAALTGHKLLSTIHTNNSASTILRLLDMNVEPFLISSTLICAIAQRLVRRVCDDCHKVKELSREEVVKILGESLAGELINGKTTVAVAEVVGCATCNDTGYKGRIGIYEVLENTKTIQKLIIDHTDADTIEQAAIKEGMTTIAQDGVRKIRLQLTTLEELVRVMSE</sequence>
<dbReference type="AlphaFoldDB" id="A0A2H0RM34"/>
<evidence type="ECO:0000256" key="1">
    <source>
        <dbReference type="ARBA" id="ARBA00006611"/>
    </source>
</evidence>
<dbReference type="GO" id="GO:0005886">
    <property type="term" value="C:plasma membrane"/>
    <property type="evidence" value="ECO:0007669"/>
    <property type="project" value="TreeGrafter"/>
</dbReference>
<dbReference type="PROSITE" id="PS00662">
    <property type="entry name" value="T2SP_E"/>
    <property type="match status" value="1"/>
</dbReference>
<keyword evidence="2" id="KW-0547">Nucleotide-binding</keyword>
<name>A0A2H0RM34_9BACT</name>
<keyword evidence="3" id="KW-0067">ATP-binding</keyword>
<evidence type="ECO:0000313" key="6">
    <source>
        <dbReference type="Proteomes" id="UP000230084"/>
    </source>
</evidence>
<evidence type="ECO:0000259" key="4">
    <source>
        <dbReference type="PROSITE" id="PS00662"/>
    </source>
</evidence>
<dbReference type="InterPro" id="IPR027417">
    <property type="entry name" value="P-loop_NTPase"/>
</dbReference>
<comment type="similarity">
    <text evidence="1">Belongs to the GSP E family.</text>
</comment>
<proteinExistence type="inferred from homology"/>
<evidence type="ECO:0000256" key="3">
    <source>
        <dbReference type="ARBA" id="ARBA00022840"/>
    </source>
</evidence>
<evidence type="ECO:0000313" key="5">
    <source>
        <dbReference type="EMBL" id="PIR47496.1"/>
    </source>
</evidence>
<dbReference type="Proteomes" id="UP000230084">
    <property type="component" value="Unassembled WGS sequence"/>
</dbReference>
<feature type="domain" description="Bacterial type II secretion system protein E" evidence="4">
    <location>
        <begin position="244"/>
        <end position="258"/>
    </location>
</feature>
<dbReference type="EMBL" id="PCYM01000006">
    <property type="protein sequence ID" value="PIR47496.1"/>
    <property type="molecule type" value="Genomic_DNA"/>
</dbReference>
<dbReference type="PANTHER" id="PTHR30258:SF1">
    <property type="entry name" value="PROTEIN TRANSPORT PROTEIN HOFB HOMOLOG"/>
    <property type="match status" value="1"/>
</dbReference>
<dbReference type="InterPro" id="IPR001482">
    <property type="entry name" value="T2SS/T4SS_dom"/>
</dbReference>